<dbReference type="GeneID" id="117666857"/>
<evidence type="ECO:0000256" key="6">
    <source>
        <dbReference type="ARBA" id="ARBA00022737"/>
    </source>
</evidence>
<keyword evidence="3 16" id="KW-0812">Transmembrane</keyword>
<keyword evidence="10 16" id="KW-0401">Integrin</keyword>
<dbReference type="Gene3D" id="2.60.40.1460">
    <property type="entry name" value="Integrin domains. Chain A, domain 2"/>
    <property type="match status" value="1"/>
</dbReference>
<dbReference type="PRINTS" id="PR01185">
    <property type="entry name" value="INTEGRINA"/>
</dbReference>
<keyword evidence="19" id="KW-1185">Reference proteome</keyword>
<comment type="subcellular location">
    <subcellularLocation>
        <location evidence="1 16">Membrane</location>
        <topology evidence="1 16">Single-pass type I membrane protein</topology>
    </subcellularLocation>
</comment>
<dbReference type="PROSITE" id="PS00242">
    <property type="entry name" value="INTEGRIN_ALPHA"/>
    <property type="match status" value="1"/>
</dbReference>
<keyword evidence="7" id="KW-0106">Calcium</keyword>
<evidence type="ECO:0000259" key="18">
    <source>
        <dbReference type="PROSITE" id="PS50234"/>
    </source>
</evidence>
<dbReference type="RefSeq" id="XP_060548808.1">
    <property type="nucleotide sequence ID" value="XM_060692825.1"/>
</dbReference>
<dbReference type="PANTHER" id="PTHR23220">
    <property type="entry name" value="INTEGRIN ALPHA"/>
    <property type="match status" value="1"/>
</dbReference>
<dbReference type="Gene3D" id="1.20.5.930">
    <property type="entry name" value="Bicelle-embedded integrin alpha(iib) transmembrane segment"/>
    <property type="match status" value="1"/>
</dbReference>
<evidence type="ECO:0000256" key="12">
    <source>
        <dbReference type="ARBA" id="ARBA00023157"/>
    </source>
</evidence>
<keyword evidence="5" id="KW-0732">Signal</keyword>
<dbReference type="Pfam" id="PF01839">
    <property type="entry name" value="FG-GAP"/>
    <property type="match status" value="2"/>
</dbReference>
<feature type="region of interest" description="Disordered" evidence="17">
    <location>
        <begin position="1141"/>
        <end position="1161"/>
    </location>
</feature>
<reference evidence="20" key="1">
    <citation type="submission" date="2025-08" db="UniProtKB">
        <authorList>
            <consortium name="RefSeq"/>
        </authorList>
    </citation>
    <scope>IDENTIFICATION</scope>
    <source>
        <tissue evidence="20">Blood</tissue>
    </source>
</reference>
<keyword evidence="11 16" id="KW-0472">Membrane</keyword>
<evidence type="ECO:0000256" key="2">
    <source>
        <dbReference type="ARBA" id="ARBA00008054"/>
    </source>
</evidence>
<evidence type="ECO:0000256" key="14">
    <source>
        <dbReference type="ARBA" id="ARBA00023180"/>
    </source>
</evidence>
<evidence type="ECO:0000256" key="8">
    <source>
        <dbReference type="ARBA" id="ARBA00022889"/>
    </source>
</evidence>
<keyword evidence="8 16" id="KW-0130">Cell adhesion</keyword>
<dbReference type="SUPFAM" id="SSF69318">
    <property type="entry name" value="Integrin alpha N-terminal domain"/>
    <property type="match status" value="1"/>
</dbReference>
<proteinExistence type="inferred from homology"/>
<feature type="repeat" description="FG-GAP" evidence="15">
    <location>
        <begin position="453"/>
        <end position="513"/>
    </location>
</feature>
<feature type="domain" description="VWFA" evidence="18">
    <location>
        <begin position="163"/>
        <end position="342"/>
    </location>
</feature>
<evidence type="ECO:0000256" key="4">
    <source>
        <dbReference type="ARBA" id="ARBA00022723"/>
    </source>
</evidence>
<dbReference type="Pfam" id="PF08441">
    <property type="entry name" value="Integrin_A_Ig_1"/>
    <property type="match status" value="1"/>
</dbReference>
<evidence type="ECO:0000256" key="1">
    <source>
        <dbReference type="ARBA" id="ARBA00004479"/>
    </source>
</evidence>
<dbReference type="PROSITE" id="PS51470">
    <property type="entry name" value="FG_GAP"/>
    <property type="match status" value="3"/>
</dbReference>
<name>A0ABM3ZKC9_PANGU</name>
<keyword evidence="13 16" id="KW-0675">Receptor</keyword>
<dbReference type="InterPro" id="IPR028994">
    <property type="entry name" value="Integrin_alpha_N"/>
</dbReference>
<dbReference type="SMART" id="SM00191">
    <property type="entry name" value="Int_alpha"/>
    <property type="match status" value="5"/>
</dbReference>
<dbReference type="Gene3D" id="2.130.10.130">
    <property type="entry name" value="Integrin alpha, N-terminal"/>
    <property type="match status" value="1"/>
</dbReference>
<dbReference type="Proteomes" id="UP001652622">
    <property type="component" value="Unplaced"/>
</dbReference>
<dbReference type="SMART" id="SM00327">
    <property type="entry name" value="VWA"/>
    <property type="match status" value="1"/>
</dbReference>
<keyword evidence="6" id="KW-0677">Repeat</keyword>
<sequence>MGPITEVKLFYQAVILLCLGCGLQCFSAFNLIDFEAPVIFLGEETDQFGYRVIQTKSNGNSWLVVSAPYAGNRTGSLFQCSYDTQRCQPIVLNNAKVVPRISLGLSMAADEESESKIMACGPTWERRCGQLDYLNGICYILNGFEGNVKEIQPAFQECVFGVDAVILYDDSGSIKDPELHIMKNFFLNLMDSVAGANVQFAVVQYSSIFTLVFDFATYNNTREKIKDLIHNFKRFRGETYTPSAIVHVVDEVFTANRGIRPHSKKLLIVLTDGISNDRRTTFKQATEAANKKGIIRYAIGVGRNFLTAQDELRRIASSNENVFPVESFDTLGQLQKQLKDKIFNIEGVSKPSPDASDSSFFEKEFSQGGFSSLLTPEHAVTGAVGAYSWTGGLEESSFGEPPQTQFLNTSINESYIGYSVALARFHKRTFYVTGAPRFQHVGQVLVFESKSGRLTGNIQGQQVGSYFGAELASVDLNEDGNTDLLLIGAPHYYNGSQGGIVHVSSINNTGELVHLQTLHGISGNGLGRFGAALSTLGDISGDGLTDVAIGAPMEDENQGAIYIFLGETDRLKEVHSQRISAASVSPRLQFFGQSIQGRMDLSKDDLTDLAIGALGSAVVLRSRPVFTILTSLSFSPDLIPLDDPECGSKKISRIDSRGQVSLCFTLTLLSTKWSSASLRATINFSLQVDVKRTSPRLMLENETPSFSDSLQLGVMPICINKTLWAQVCLDDSFSPVVLRTKFSVQEQLDNRNLQPILHPETKTSIDIEVPFQKDCGQDGICVPDLSISFNFSGSKGLKLSPNFILNLTVKLENLGELAYEPAISFYYSSVLSFQGASVLQSNWPLFPACQMHGLPGNASVRHSSCHFRPPALKAGTRAFLRVSFRSSKGDTWPDKFVYFTIRAHSLNESNVQENNEATGRLPVLHPVNIIVKELQSTAYLNFSTQDPGKKILTHSYEVRNLDSNATAVNVTFELPLKTKQGFFWNITPSYSDVKNHFSCTPLFTLRTGISRKNVTKRLTRGCLGAVACPKVYCFINSLAKGEWIRFNFSGDFYREDKSPKLKSETFHVGSEASIRVDETRFFLNEAEDFSQITTEIELISPFNPVPIIIGSTIGGIVLLAIIVAVLYKFGFFKRNRAPQMDADAAGPAAPSDQAPSTSAAS</sequence>
<evidence type="ECO:0000256" key="10">
    <source>
        <dbReference type="ARBA" id="ARBA00023037"/>
    </source>
</evidence>
<dbReference type="Pfam" id="PF20805">
    <property type="entry name" value="Integrin_A_Ig_2"/>
    <property type="match status" value="1"/>
</dbReference>
<evidence type="ECO:0000256" key="17">
    <source>
        <dbReference type="SAM" id="MobiDB-lite"/>
    </source>
</evidence>
<evidence type="ECO:0000256" key="7">
    <source>
        <dbReference type="ARBA" id="ARBA00022837"/>
    </source>
</evidence>
<dbReference type="InterPro" id="IPR013649">
    <property type="entry name" value="Integrin_alpha_Ig-like_1"/>
</dbReference>
<dbReference type="SUPFAM" id="SSF53300">
    <property type="entry name" value="vWA-like"/>
    <property type="match status" value="1"/>
</dbReference>
<dbReference type="InterPro" id="IPR036465">
    <property type="entry name" value="vWFA_dom_sf"/>
</dbReference>
<dbReference type="InterPro" id="IPR048633">
    <property type="entry name" value="ITGAX-like_Ig_3"/>
</dbReference>
<dbReference type="InterPro" id="IPR002035">
    <property type="entry name" value="VWF_A"/>
</dbReference>
<evidence type="ECO:0000256" key="13">
    <source>
        <dbReference type="ARBA" id="ARBA00023170"/>
    </source>
</evidence>
<evidence type="ECO:0000313" key="20">
    <source>
        <dbReference type="RefSeq" id="XP_060548808.1"/>
    </source>
</evidence>
<evidence type="ECO:0000256" key="16">
    <source>
        <dbReference type="RuleBase" id="RU003762"/>
    </source>
</evidence>
<evidence type="ECO:0000256" key="15">
    <source>
        <dbReference type="PROSITE-ProRule" id="PRU00803"/>
    </source>
</evidence>
<keyword evidence="12" id="KW-1015">Disulfide bond</keyword>
<accession>A0ABM3ZKC9</accession>
<evidence type="ECO:0000256" key="9">
    <source>
        <dbReference type="ARBA" id="ARBA00022989"/>
    </source>
</evidence>
<dbReference type="SUPFAM" id="SSF69179">
    <property type="entry name" value="Integrin domains"/>
    <property type="match status" value="2"/>
</dbReference>
<dbReference type="InterPro" id="IPR048285">
    <property type="entry name" value="Integrin_alpha_Ig-like_2"/>
</dbReference>
<evidence type="ECO:0000256" key="11">
    <source>
        <dbReference type="ARBA" id="ARBA00023136"/>
    </source>
</evidence>
<feature type="repeat" description="FG-GAP" evidence="15">
    <location>
        <begin position="577"/>
        <end position="637"/>
    </location>
</feature>
<dbReference type="InterPro" id="IPR013519">
    <property type="entry name" value="Int_alpha_beta-p"/>
</dbReference>
<dbReference type="PROSITE" id="PS50234">
    <property type="entry name" value="VWFA"/>
    <property type="match status" value="1"/>
</dbReference>
<dbReference type="Gene3D" id="2.60.40.1510">
    <property type="entry name" value="ntegrin, alpha v. Chain A, domain 3"/>
    <property type="match status" value="1"/>
</dbReference>
<keyword evidence="9 16" id="KW-1133">Transmembrane helix</keyword>
<dbReference type="InterPro" id="IPR032695">
    <property type="entry name" value="Integrin_dom_sf"/>
</dbReference>
<protein>
    <submittedName>
        <fullName evidence="20">Integrin alpha-X-like</fullName>
    </submittedName>
</protein>
<gene>
    <name evidence="20" type="primary">LOC117666857</name>
</gene>
<dbReference type="Gene3D" id="2.60.40.1530">
    <property type="entry name" value="ntegrin, alpha v. Chain A, domain 4"/>
    <property type="match status" value="1"/>
</dbReference>
<keyword evidence="14" id="KW-0325">Glycoprotein</keyword>
<dbReference type="Pfam" id="PF00092">
    <property type="entry name" value="VWA"/>
    <property type="match status" value="1"/>
</dbReference>
<organism evidence="19 20">
    <name type="scientific">Pantherophis guttatus</name>
    <name type="common">Corn snake</name>
    <name type="synonym">Elaphe guttata</name>
    <dbReference type="NCBI Taxonomy" id="94885"/>
    <lineage>
        <taxon>Eukaryota</taxon>
        <taxon>Metazoa</taxon>
        <taxon>Chordata</taxon>
        <taxon>Craniata</taxon>
        <taxon>Vertebrata</taxon>
        <taxon>Euteleostomi</taxon>
        <taxon>Lepidosauria</taxon>
        <taxon>Squamata</taxon>
        <taxon>Bifurcata</taxon>
        <taxon>Unidentata</taxon>
        <taxon>Episquamata</taxon>
        <taxon>Toxicofera</taxon>
        <taxon>Serpentes</taxon>
        <taxon>Colubroidea</taxon>
        <taxon>Colubridae</taxon>
        <taxon>Colubrinae</taxon>
        <taxon>Pantherophis</taxon>
    </lineage>
</organism>
<dbReference type="Pfam" id="PF21520">
    <property type="entry name" value="ITGAX-like_Ig_3"/>
    <property type="match status" value="1"/>
</dbReference>
<evidence type="ECO:0000256" key="3">
    <source>
        <dbReference type="ARBA" id="ARBA00022692"/>
    </source>
</evidence>
<keyword evidence="4" id="KW-0479">Metal-binding</keyword>
<dbReference type="InterPro" id="IPR000413">
    <property type="entry name" value="Integrin_alpha"/>
</dbReference>
<feature type="repeat" description="FG-GAP" evidence="15">
    <location>
        <begin position="516"/>
        <end position="573"/>
    </location>
</feature>
<evidence type="ECO:0000313" key="19">
    <source>
        <dbReference type="Proteomes" id="UP001652622"/>
    </source>
</evidence>
<dbReference type="InterPro" id="IPR018184">
    <property type="entry name" value="Integrin_alpha_C_CS"/>
</dbReference>
<dbReference type="InterPro" id="IPR013517">
    <property type="entry name" value="FG-GAP"/>
</dbReference>
<dbReference type="PANTHER" id="PTHR23220:SF118">
    <property type="entry name" value="INTEGRIN ALPHA-X"/>
    <property type="match status" value="1"/>
</dbReference>
<evidence type="ECO:0000256" key="5">
    <source>
        <dbReference type="ARBA" id="ARBA00022729"/>
    </source>
</evidence>
<comment type="similarity">
    <text evidence="2 16">Belongs to the integrin alpha chain family.</text>
</comment>
<dbReference type="Gene3D" id="3.40.50.410">
    <property type="entry name" value="von Willebrand factor, type A domain"/>
    <property type="match status" value="1"/>
</dbReference>
<feature type="transmembrane region" description="Helical" evidence="16">
    <location>
        <begin position="1107"/>
        <end position="1127"/>
    </location>
</feature>